<keyword evidence="1" id="KW-1015">Disulfide bond</keyword>
<feature type="signal peptide" evidence="2">
    <location>
        <begin position="1"/>
        <end position="19"/>
    </location>
</feature>
<dbReference type="KEGG" id="xtr:116407646"/>
<evidence type="ECO:0000313" key="4">
    <source>
        <dbReference type="Proteomes" id="UP000008143"/>
    </source>
</evidence>
<keyword evidence="4" id="KW-1185">Reference proteome</keyword>
<feature type="domain" description="Peptidase S1" evidence="3">
    <location>
        <begin position="41"/>
        <end position="99"/>
    </location>
</feature>
<evidence type="ECO:0000259" key="3">
    <source>
        <dbReference type="Pfam" id="PF00089"/>
    </source>
</evidence>
<dbReference type="InterPro" id="IPR009003">
    <property type="entry name" value="Peptidase_S1_PA"/>
</dbReference>
<dbReference type="OMA" id="FQVAVHY"/>
<dbReference type="GO" id="GO:0006508">
    <property type="term" value="P:proteolysis"/>
    <property type="evidence" value="ECO:0007669"/>
    <property type="project" value="InterPro"/>
</dbReference>
<feature type="chain" id="PRO_5035189851" evidence="2">
    <location>
        <begin position="20"/>
        <end position="112"/>
    </location>
</feature>
<dbReference type="SUPFAM" id="SSF50494">
    <property type="entry name" value="Trypsin-like serine proteases"/>
    <property type="match status" value="1"/>
</dbReference>
<organism evidence="4 5">
    <name type="scientific">Xenopus tropicalis</name>
    <name type="common">Western clawed frog</name>
    <name type="synonym">Silurana tropicalis</name>
    <dbReference type="NCBI Taxonomy" id="8364"/>
    <lineage>
        <taxon>Eukaryota</taxon>
        <taxon>Metazoa</taxon>
        <taxon>Chordata</taxon>
        <taxon>Craniata</taxon>
        <taxon>Vertebrata</taxon>
        <taxon>Euteleostomi</taxon>
        <taxon>Amphibia</taxon>
        <taxon>Batrachia</taxon>
        <taxon>Anura</taxon>
        <taxon>Pipoidea</taxon>
        <taxon>Pipidae</taxon>
        <taxon>Xenopodinae</taxon>
        <taxon>Xenopus</taxon>
        <taxon>Silurana</taxon>
    </lineage>
</organism>
<evidence type="ECO:0000256" key="1">
    <source>
        <dbReference type="ARBA" id="ARBA00023157"/>
    </source>
</evidence>
<evidence type="ECO:0000313" key="6">
    <source>
        <dbReference type="Xenbase" id="XB-GENE-29092911"/>
    </source>
</evidence>
<keyword evidence="2" id="KW-0732">Signal</keyword>
<dbReference type="PANTHER" id="PTHR24252:SF7">
    <property type="entry name" value="HYALIN"/>
    <property type="match status" value="1"/>
</dbReference>
<dbReference type="Gene3D" id="2.40.10.10">
    <property type="entry name" value="Trypsin-like serine proteases"/>
    <property type="match status" value="1"/>
</dbReference>
<dbReference type="Proteomes" id="UP000008143">
    <property type="component" value="Chromosome 9"/>
</dbReference>
<proteinExistence type="predicted"/>
<sequence length="112" mass="12268">MNWFHLITTLLLLNLGIYGFANEDAKLSEVCGKPVVDRSRIVGGQDSKKGQHPWQVIVILPNIQCGGTLISSRFVLTAALCVHSTPVDPETYTKIVFGDGHPELRQGVRVGK</sequence>
<dbReference type="OrthoDB" id="8440449at2759"/>
<dbReference type="AGR" id="Xenbase:XB-GENE-29092911"/>
<dbReference type="RefSeq" id="XP_031749231.1">
    <property type="nucleotide sequence ID" value="XM_031893371.1"/>
</dbReference>
<protein>
    <submittedName>
        <fullName evidence="5">Serine protease 48-like</fullName>
    </submittedName>
</protein>
<evidence type="ECO:0000256" key="2">
    <source>
        <dbReference type="SAM" id="SignalP"/>
    </source>
</evidence>
<dbReference type="GeneID" id="116407646"/>
<dbReference type="Pfam" id="PF00089">
    <property type="entry name" value="Trypsin"/>
    <property type="match status" value="1"/>
</dbReference>
<evidence type="ECO:0000313" key="5">
    <source>
        <dbReference type="RefSeq" id="XP_031749231.1"/>
    </source>
</evidence>
<dbReference type="AlphaFoldDB" id="A0A8J1IXK1"/>
<dbReference type="InterPro" id="IPR001254">
    <property type="entry name" value="Trypsin_dom"/>
</dbReference>
<name>A0A8J1IXK1_XENTR</name>
<dbReference type="PANTHER" id="PTHR24252">
    <property type="entry name" value="ACROSIN-RELATED"/>
    <property type="match status" value="1"/>
</dbReference>
<dbReference type="InterPro" id="IPR043504">
    <property type="entry name" value="Peptidase_S1_PA_chymotrypsin"/>
</dbReference>
<reference evidence="5" key="1">
    <citation type="submission" date="2025-08" db="UniProtKB">
        <authorList>
            <consortium name="RefSeq"/>
        </authorList>
    </citation>
    <scope>IDENTIFICATION</scope>
    <source>
        <strain evidence="5">Nigerian</strain>
        <tissue evidence="5">Liver and blood</tissue>
    </source>
</reference>
<accession>A0A8J1IXK1</accession>
<dbReference type="Xenbase" id="XB-GENE-29092911">
    <property type="gene designation" value="LOC116407646"/>
</dbReference>
<dbReference type="GO" id="GO:0004252">
    <property type="term" value="F:serine-type endopeptidase activity"/>
    <property type="evidence" value="ECO:0007669"/>
    <property type="project" value="InterPro"/>
</dbReference>
<gene>
    <name evidence="5 6" type="primary">LOC116407646</name>
</gene>